<dbReference type="PANTHER" id="PTHR33021:SF9">
    <property type="entry name" value="PUTATIVE, EXPRESSED-RELATED"/>
    <property type="match status" value="1"/>
</dbReference>
<comment type="caution">
    <text evidence="8">The sequence shown here is derived from an EMBL/GenBank/DDBJ whole genome shotgun (WGS) entry which is preliminary data.</text>
</comment>
<feature type="chain" id="PRO_5025450844" description="Basic blue protein" evidence="6">
    <location>
        <begin position="28"/>
        <end position="124"/>
    </location>
</feature>
<keyword evidence="6" id="KW-0732">Signal</keyword>
<dbReference type="PROSITE" id="PS51485">
    <property type="entry name" value="PHYTOCYANIN"/>
    <property type="match status" value="1"/>
</dbReference>
<accession>A0A6A6KYY9</accession>
<evidence type="ECO:0000259" key="7">
    <source>
        <dbReference type="PROSITE" id="PS51485"/>
    </source>
</evidence>
<evidence type="ECO:0000313" key="8">
    <source>
        <dbReference type="EMBL" id="KAF2293767.1"/>
    </source>
</evidence>
<dbReference type="AlphaFoldDB" id="A0A6A6KYY9"/>
<keyword evidence="3" id="KW-1015">Disulfide bond</keyword>
<gene>
    <name evidence="8" type="ORF">GH714_004551</name>
</gene>
<evidence type="ECO:0000256" key="5">
    <source>
        <dbReference type="ARBA" id="ARBA00082491"/>
    </source>
</evidence>
<evidence type="ECO:0000256" key="2">
    <source>
        <dbReference type="ARBA" id="ARBA00023008"/>
    </source>
</evidence>
<evidence type="ECO:0000313" key="9">
    <source>
        <dbReference type="Proteomes" id="UP000467840"/>
    </source>
</evidence>
<dbReference type="GO" id="GO:0009055">
    <property type="term" value="F:electron transfer activity"/>
    <property type="evidence" value="ECO:0007669"/>
    <property type="project" value="InterPro"/>
</dbReference>
<name>A0A6A6KYY9_HEVBR</name>
<sequence length="124" mass="13626">MAQGRGSAMVAMVFLWLLLLHFEMGAATYTVGGSSGWTFNVSGWPKGKRFRAGDIIVFNYSPSAHNVVAVDRVGYNSCKASKGAKVYTSGKDRIKLVKGQNFFSLQLCWALSGWNENSHNCRVI</sequence>
<keyword evidence="2" id="KW-0186">Copper</keyword>
<dbReference type="SUPFAM" id="SSF49503">
    <property type="entry name" value="Cupredoxins"/>
    <property type="match status" value="1"/>
</dbReference>
<evidence type="ECO:0000256" key="1">
    <source>
        <dbReference type="ARBA" id="ARBA00022723"/>
    </source>
</evidence>
<reference evidence="8 9" key="1">
    <citation type="journal article" date="2020" name="Mol. Plant">
        <title>The Chromosome-Based Rubber Tree Genome Provides New Insights into Spurge Genome Evolution and Rubber Biosynthesis.</title>
        <authorList>
            <person name="Liu J."/>
            <person name="Shi C."/>
            <person name="Shi C.C."/>
            <person name="Li W."/>
            <person name="Zhang Q.J."/>
            <person name="Zhang Y."/>
            <person name="Li K."/>
            <person name="Lu H.F."/>
            <person name="Shi C."/>
            <person name="Zhu S.T."/>
            <person name="Xiao Z.Y."/>
            <person name="Nan H."/>
            <person name="Yue Y."/>
            <person name="Zhu X.G."/>
            <person name="Wu Y."/>
            <person name="Hong X.N."/>
            <person name="Fan G.Y."/>
            <person name="Tong Y."/>
            <person name="Zhang D."/>
            <person name="Mao C.L."/>
            <person name="Liu Y.L."/>
            <person name="Hao S.J."/>
            <person name="Liu W.Q."/>
            <person name="Lv M.Q."/>
            <person name="Zhang H.B."/>
            <person name="Liu Y."/>
            <person name="Hu-Tang G.R."/>
            <person name="Wang J.P."/>
            <person name="Wang J.H."/>
            <person name="Sun Y.H."/>
            <person name="Ni S.B."/>
            <person name="Chen W.B."/>
            <person name="Zhang X.C."/>
            <person name="Jiao Y.N."/>
            <person name="Eichler E.E."/>
            <person name="Li G.H."/>
            <person name="Liu X."/>
            <person name="Gao L.Z."/>
        </authorList>
    </citation>
    <scope>NUCLEOTIDE SEQUENCE [LARGE SCALE GENOMIC DNA]</scope>
    <source>
        <strain evidence="9">cv. GT1</strain>
        <tissue evidence="8">Leaf</tissue>
    </source>
</reference>
<dbReference type="CDD" id="cd11013">
    <property type="entry name" value="Plantacyanin"/>
    <property type="match status" value="1"/>
</dbReference>
<dbReference type="InterPro" id="IPR008972">
    <property type="entry name" value="Cupredoxin"/>
</dbReference>
<dbReference type="FunFam" id="2.60.40.420:FF:000013">
    <property type="entry name" value="basic blue protein-like"/>
    <property type="match status" value="1"/>
</dbReference>
<dbReference type="Proteomes" id="UP000467840">
    <property type="component" value="Chromosome 7"/>
</dbReference>
<dbReference type="InterPro" id="IPR041844">
    <property type="entry name" value="Plantacyanin"/>
</dbReference>
<evidence type="ECO:0000256" key="6">
    <source>
        <dbReference type="SAM" id="SignalP"/>
    </source>
</evidence>
<dbReference type="GO" id="GO:0046872">
    <property type="term" value="F:metal ion binding"/>
    <property type="evidence" value="ECO:0007669"/>
    <property type="project" value="UniProtKB-KW"/>
</dbReference>
<dbReference type="EMBL" id="JAAGAX010000013">
    <property type="protein sequence ID" value="KAF2293767.1"/>
    <property type="molecule type" value="Genomic_DNA"/>
</dbReference>
<keyword evidence="9" id="KW-1185">Reference proteome</keyword>
<feature type="signal peptide" evidence="6">
    <location>
        <begin position="1"/>
        <end position="27"/>
    </location>
</feature>
<organism evidence="8 9">
    <name type="scientific">Hevea brasiliensis</name>
    <name type="common">Para rubber tree</name>
    <name type="synonym">Siphonia brasiliensis</name>
    <dbReference type="NCBI Taxonomy" id="3981"/>
    <lineage>
        <taxon>Eukaryota</taxon>
        <taxon>Viridiplantae</taxon>
        <taxon>Streptophyta</taxon>
        <taxon>Embryophyta</taxon>
        <taxon>Tracheophyta</taxon>
        <taxon>Spermatophyta</taxon>
        <taxon>Magnoliopsida</taxon>
        <taxon>eudicotyledons</taxon>
        <taxon>Gunneridae</taxon>
        <taxon>Pentapetalae</taxon>
        <taxon>rosids</taxon>
        <taxon>fabids</taxon>
        <taxon>Malpighiales</taxon>
        <taxon>Euphorbiaceae</taxon>
        <taxon>Crotonoideae</taxon>
        <taxon>Micrandreae</taxon>
        <taxon>Hevea</taxon>
    </lineage>
</organism>
<proteinExistence type="predicted"/>
<dbReference type="GO" id="GO:0005886">
    <property type="term" value="C:plasma membrane"/>
    <property type="evidence" value="ECO:0007669"/>
    <property type="project" value="TreeGrafter"/>
</dbReference>
<dbReference type="InterPro" id="IPR003245">
    <property type="entry name" value="Phytocyanin_dom"/>
</dbReference>
<evidence type="ECO:0000256" key="3">
    <source>
        <dbReference type="ARBA" id="ARBA00023157"/>
    </source>
</evidence>
<keyword evidence="1" id="KW-0479">Metal-binding</keyword>
<dbReference type="InterPro" id="IPR039391">
    <property type="entry name" value="Phytocyanin-like"/>
</dbReference>
<dbReference type="Pfam" id="PF02298">
    <property type="entry name" value="Cu_bind_like"/>
    <property type="match status" value="1"/>
</dbReference>
<dbReference type="Gene3D" id="2.60.40.420">
    <property type="entry name" value="Cupredoxins - blue copper proteins"/>
    <property type="match status" value="1"/>
</dbReference>
<feature type="domain" description="Phytocyanin" evidence="7">
    <location>
        <begin position="27"/>
        <end position="124"/>
    </location>
</feature>
<evidence type="ECO:0000256" key="4">
    <source>
        <dbReference type="ARBA" id="ARBA00071970"/>
    </source>
</evidence>
<dbReference type="PANTHER" id="PTHR33021">
    <property type="entry name" value="BLUE COPPER PROTEIN"/>
    <property type="match status" value="1"/>
</dbReference>
<protein>
    <recommendedName>
        <fullName evidence="4">Basic blue protein</fullName>
    </recommendedName>
    <alternativeName>
        <fullName evidence="5">Plantacyanin</fullName>
    </alternativeName>
</protein>